<protein>
    <submittedName>
        <fullName evidence="1">Uncharacterized protein</fullName>
    </submittedName>
</protein>
<organism evidence="1 2">
    <name type="scientific">Sclerotinia sclerotiorum (strain ATCC 18683 / 1980 / Ss-1)</name>
    <name type="common">White mold</name>
    <name type="synonym">Whetzelinia sclerotiorum</name>
    <dbReference type="NCBI Taxonomy" id="665079"/>
    <lineage>
        <taxon>Eukaryota</taxon>
        <taxon>Fungi</taxon>
        <taxon>Dikarya</taxon>
        <taxon>Ascomycota</taxon>
        <taxon>Pezizomycotina</taxon>
        <taxon>Leotiomycetes</taxon>
        <taxon>Helotiales</taxon>
        <taxon>Sclerotiniaceae</taxon>
        <taxon>Sclerotinia</taxon>
    </lineage>
</organism>
<name>A7EGF0_SCLS1</name>
<gene>
    <name evidence="1" type="ORF">SS1G_04391</name>
</gene>
<dbReference type="Proteomes" id="UP000001312">
    <property type="component" value="Unassembled WGS sequence"/>
</dbReference>
<keyword evidence="2" id="KW-1185">Reference proteome</keyword>
<evidence type="ECO:0000313" key="2">
    <source>
        <dbReference type="Proteomes" id="UP000001312"/>
    </source>
</evidence>
<reference evidence="2" key="1">
    <citation type="journal article" date="2011" name="PLoS Genet.">
        <title>Genomic analysis of the necrotrophic fungal pathogens Sclerotinia sclerotiorum and Botrytis cinerea.</title>
        <authorList>
            <person name="Amselem J."/>
            <person name="Cuomo C.A."/>
            <person name="van Kan J.A."/>
            <person name="Viaud M."/>
            <person name="Benito E.P."/>
            <person name="Couloux A."/>
            <person name="Coutinho P.M."/>
            <person name="de Vries R.P."/>
            <person name="Dyer P.S."/>
            <person name="Fillinger S."/>
            <person name="Fournier E."/>
            <person name="Gout L."/>
            <person name="Hahn M."/>
            <person name="Kohn L."/>
            <person name="Lapalu N."/>
            <person name="Plummer K.M."/>
            <person name="Pradier J.M."/>
            <person name="Quevillon E."/>
            <person name="Sharon A."/>
            <person name="Simon A."/>
            <person name="ten Have A."/>
            <person name="Tudzynski B."/>
            <person name="Tudzynski P."/>
            <person name="Wincker P."/>
            <person name="Andrew M."/>
            <person name="Anthouard V."/>
            <person name="Beever R.E."/>
            <person name="Beffa R."/>
            <person name="Benoit I."/>
            <person name="Bouzid O."/>
            <person name="Brault B."/>
            <person name="Chen Z."/>
            <person name="Choquer M."/>
            <person name="Collemare J."/>
            <person name="Cotton P."/>
            <person name="Danchin E.G."/>
            <person name="Da Silva C."/>
            <person name="Gautier A."/>
            <person name="Giraud C."/>
            <person name="Giraud T."/>
            <person name="Gonzalez C."/>
            <person name="Grossetete S."/>
            <person name="Guldener U."/>
            <person name="Henrissat B."/>
            <person name="Howlett B.J."/>
            <person name="Kodira C."/>
            <person name="Kretschmer M."/>
            <person name="Lappartient A."/>
            <person name="Leroch M."/>
            <person name="Levis C."/>
            <person name="Mauceli E."/>
            <person name="Neuveglise C."/>
            <person name="Oeser B."/>
            <person name="Pearson M."/>
            <person name="Poulain J."/>
            <person name="Poussereau N."/>
            <person name="Quesneville H."/>
            <person name="Rascle C."/>
            <person name="Schumacher J."/>
            <person name="Segurens B."/>
            <person name="Sexton A."/>
            <person name="Silva E."/>
            <person name="Sirven C."/>
            <person name="Soanes D.M."/>
            <person name="Talbot N.J."/>
            <person name="Templeton M."/>
            <person name="Yandava C."/>
            <person name="Yarden O."/>
            <person name="Zeng Q."/>
            <person name="Rollins J.A."/>
            <person name="Lebrun M.H."/>
            <person name="Dickman M."/>
        </authorList>
    </citation>
    <scope>NUCLEOTIDE SEQUENCE [LARGE SCALE GENOMIC DNA]</scope>
    <source>
        <strain evidence="2">ATCC 18683 / 1980 / Ss-1</strain>
    </source>
</reference>
<dbReference type="KEGG" id="ssl:SS1G_04391"/>
<proteinExistence type="predicted"/>
<evidence type="ECO:0000313" key="1">
    <source>
        <dbReference type="EMBL" id="EDO01916.1"/>
    </source>
</evidence>
<sequence>MQIAGAKRGKKNTPTYKAADANGRMICAASGVGSGYQ</sequence>
<dbReference type="InParanoid" id="A7EGF0"/>
<dbReference type="EMBL" id="CH476625">
    <property type="protein sequence ID" value="EDO01916.1"/>
    <property type="molecule type" value="Genomic_DNA"/>
</dbReference>
<dbReference type="RefSeq" id="XP_001594584.1">
    <property type="nucleotide sequence ID" value="XM_001594534.1"/>
</dbReference>
<dbReference type="AlphaFoldDB" id="A7EGF0"/>
<dbReference type="GeneID" id="5491185"/>
<dbReference type="HOGENOM" id="CLU_3351350_0_0_1"/>
<accession>A7EGF0</accession>